<protein>
    <submittedName>
        <fullName evidence="1">Uncharacterized protein</fullName>
    </submittedName>
</protein>
<dbReference type="EMBL" id="GBRH01272113">
    <property type="protein sequence ID" value="JAD25782.1"/>
    <property type="molecule type" value="Transcribed_RNA"/>
</dbReference>
<sequence length="55" mass="5883">MAASHQVTIGQATSQIIGGWVTVKTDLMPASHVPWHRAMVQQWLSTVDGPSIAGQ</sequence>
<accession>A0A0A8YT87</accession>
<reference evidence="1" key="2">
    <citation type="journal article" date="2015" name="Data Brief">
        <title>Shoot transcriptome of the giant reed, Arundo donax.</title>
        <authorList>
            <person name="Barrero R.A."/>
            <person name="Guerrero F.D."/>
            <person name="Moolhuijzen P."/>
            <person name="Goolsby J.A."/>
            <person name="Tidwell J."/>
            <person name="Bellgard S.E."/>
            <person name="Bellgard M.I."/>
        </authorList>
    </citation>
    <scope>NUCLEOTIDE SEQUENCE</scope>
    <source>
        <tissue evidence="1">Shoot tissue taken approximately 20 cm above the soil surface</tissue>
    </source>
</reference>
<proteinExistence type="predicted"/>
<name>A0A0A8YT87_ARUDO</name>
<evidence type="ECO:0000313" key="1">
    <source>
        <dbReference type="EMBL" id="JAD25782.1"/>
    </source>
</evidence>
<organism evidence="1">
    <name type="scientific">Arundo donax</name>
    <name type="common">Giant reed</name>
    <name type="synonym">Donax arundinaceus</name>
    <dbReference type="NCBI Taxonomy" id="35708"/>
    <lineage>
        <taxon>Eukaryota</taxon>
        <taxon>Viridiplantae</taxon>
        <taxon>Streptophyta</taxon>
        <taxon>Embryophyta</taxon>
        <taxon>Tracheophyta</taxon>
        <taxon>Spermatophyta</taxon>
        <taxon>Magnoliopsida</taxon>
        <taxon>Liliopsida</taxon>
        <taxon>Poales</taxon>
        <taxon>Poaceae</taxon>
        <taxon>PACMAD clade</taxon>
        <taxon>Arundinoideae</taxon>
        <taxon>Arundineae</taxon>
        <taxon>Arundo</taxon>
    </lineage>
</organism>
<dbReference type="AlphaFoldDB" id="A0A0A8YT87"/>
<reference evidence="1" key="1">
    <citation type="submission" date="2014-09" db="EMBL/GenBank/DDBJ databases">
        <authorList>
            <person name="Magalhaes I.L.F."/>
            <person name="Oliveira U."/>
            <person name="Santos F.R."/>
            <person name="Vidigal T.H.D.A."/>
            <person name="Brescovit A.D."/>
            <person name="Santos A.J."/>
        </authorList>
    </citation>
    <scope>NUCLEOTIDE SEQUENCE</scope>
    <source>
        <tissue evidence="1">Shoot tissue taken approximately 20 cm above the soil surface</tissue>
    </source>
</reference>